<name>A0A0W0GGZ4_9CHLR</name>
<feature type="region of interest" description="Disordered" evidence="1">
    <location>
        <begin position="76"/>
        <end position="102"/>
    </location>
</feature>
<gene>
    <name evidence="2" type="ORF">DEALK_06730</name>
</gene>
<comment type="caution">
    <text evidence="2">The sequence shown here is derived from an EMBL/GenBank/DDBJ whole genome shotgun (WGS) entry which is preliminary data.</text>
</comment>
<keyword evidence="3" id="KW-1185">Reference proteome</keyword>
<organism evidence="2 3">
    <name type="scientific">Dehalogenimonas alkenigignens</name>
    <dbReference type="NCBI Taxonomy" id="1217799"/>
    <lineage>
        <taxon>Bacteria</taxon>
        <taxon>Bacillati</taxon>
        <taxon>Chloroflexota</taxon>
        <taxon>Dehalococcoidia</taxon>
        <taxon>Dehalococcoidales</taxon>
        <taxon>Dehalococcoidaceae</taxon>
        <taxon>Dehalogenimonas</taxon>
    </lineage>
</organism>
<dbReference type="EMBL" id="LFDV01000002">
    <property type="protein sequence ID" value="KTB47828.1"/>
    <property type="molecule type" value="Genomic_DNA"/>
</dbReference>
<dbReference type="RefSeq" id="WP_058438660.1">
    <property type="nucleotide sequence ID" value="NZ_KQ758903.1"/>
</dbReference>
<proteinExistence type="predicted"/>
<accession>A0A0W0GGZ4</accession>
<evidence type="ECO:0000313" key="3">
    <source>
        <dbReference type="Proteomes" id="UP000053947"/>
    </source>
</evidence>
<reference evidence="2 3" key="1">
    <citation type="submission" date="2015-06" db="EMBL/GenBank/DDBJ databases">
        <title>Genome sequence of the organohalide-respiring Dehalogenimonas alkenigignens type strain (IP3-3T).</title>
        <authorList>
            <person name="Key T.A."/>
            <person name="Richmond D.P."/>
            <person name="Bowman K.S."/>
            <person name="Cho Y.-J."/>
            <person name="Chun J."/>
            <person name="da Costa M.S."/>
            <person name="Rainey F.A."/>
            <person name="Moe W.M."/>
        </authorList>
    </citation>
    <scope>NUCLEOTIDE SEQUENCE [LARGE SCALE GENOMIC DNA]</scope>
    <source>
        <strain evidence="2 3">IP3-3</strain>
    </source>
</reference>
<dbReference type="STRING" id="1217799.DEALK_06730"/>
<sequence>MGRYANHEEFGVNAPVNYREDMTSEVYLEGMSAIAPPGMRPKRSRGEKFEEKTDFKASARWHRNFDQAMFGGSDIGDADFESRQMGLESKRNGIKRIPGRRG</sequence>
<evidence type="ECO:0000256" key="1">
    <source>
        <dbReference type="SAM" id="MobiDB-lite"/>
    </source>
</evidence>
<protein>
    <submittedName>
        <fullName evidence="2">Uncharacterized protein</fullName>
    </submittedName>
</protein>
<evidence type="ECO:0000313" key="2">
    <source>
        <dbReference type="EMBL" id="KTB47828.1"/>
    </source>
</evidence>
<dbReference type="Proteomes" id="UP000053947">
    <property type="component" value="Unassembled WGS sequence"/>
</dbReference>
<dbReference type="OrthoDB" id="165576at2"/>
<dbReference type="AlphaFoldDB" id="A0A0W0GGZ4"/>
<feature type="compositionally biased region" description="Basic residues" evidence="1">
    <location>
        <begin position="92"/>
        <end position="102"/>
    </location>
</feature>